<comment type="subcellular location">
    <subcellularLocation>
        <location evidence="1">Secreted</location>
    </subcellularLocation>
</comment>
<dbReference type="SMR" id="A0A7M7QJH7"/>
<dbReference type="CTD" id="37605"/>
<dbReference type="PANTHER" id="PTHR21066">
    <property type="entry name" value="ODORANT-BINDING PROTEIN 59A-RELATED"/>
    <property type="match status" value="1"/>
</dbReference>
<comment type="similarity">
    <text evidence="2">Belongs to the PBP/GOBP family.</text>
</comment>
<evidence type="ECO:0000256" key="1">
    <source>
        <dbReference type="ARBA" id="ARBA00004613"/>
    </source>
</evidence>
<organism evidence="6 7">
    <name type="scientific">Nasonia vitripennis</name>
    <name type="common">Parasitic wasp</name>
    <dbReference type="NCBI Taxonomy" id="7425"/>
    <lineage>
        <taxon>Eukaryota</taxon>
        <taxon>Metazoa</taxon>
        <taxon>Ecdysozoa</taxon>
        <taxon>Arthropoda</taxon>
        <taxon>Hexapoda</taxon>
        <taxon>Insecta</taxon>
        <taxon>Pterygota</taxon>
        <taxon>Neoptera</taxon>
        <taxon>Endopterygota</taxon>
        <taxon>Hymenoptera</taxon>
        <taxon>Apocrita</taxon>
        <taxon>Proctotrupomorpha</taxon>
        <taxon>Chalcidoidea</taxon>
        <taxon>Pteromalidae</taxon>
        <taxon>Pteromalinae</taxon>
        <taxon>Nasonia</taxon>
    </lineage>
</organism>
<evidence type="ECO:0000256" key="3">
    <source>
        <dbReference type="ARBA" id="ARBA00022525"/>
    </source>
</evidence>
<dbReference type="InterPro" id="IPR052295">
    <property type="entry name" value="Odorant-binding_protein"/>
</dbReference>
<feature type="compositionally biased region" description="Polar residues" evidence="4">
    <location>
        <begin position="83"/>
        <end position="95"/>
    </location>
</feature>
<feature type="region of interest" description="Disordered" evidence="4">
    <location>
        <begin position="57"/>
        <end position="201"/>
    </location>
</feature>
<dbReference type="InterPro" id="IPR006170">
    <property type="entry name" value="PBP/GOBP"/>
</dbReference>
<dbReference type="EnsemblMetazoa" id="XM_031930687">
    <property type="protein sequence ID" value="XP_031786547"/>
    <property type="gene ID" value="LOC100123548"/>
</dbReference>
<feature type="compositionally biased region" description="Low complexity" evidence="4">
    <location>
        <begin position="143"/>
        <end position="155"/>
    </location>
</feature>
<proteinExistence type="inferred from homology"/>
<dbReference type="InterPro" id="IPR036728">
    <property type="entry name" value="PBP_GOBP_sf"/>
</dbReference>
<dbReference type="Proteomes" id="UP000002358">
    <property type="component" value="Chromosome 4"/>
</dbReference>
<protein>
    <submittedName>
        <fullName evidence="6">Uncharacterized protein</fullName>
    </submittedName>
</protein>
<keyword evidence="3" id="KW-0964">Secreted</keyword>
<feature type="signal peptide" evidence="5">
    <location>
        <begin position="1"/>
        <end position="23"/>
    </location>
</feature>
<dbReference type="AlphaFoldDB" id="A0A7M7QJH7"/>
<dbReference type="SUPFAM" id="SSF47565">
    <property type="entry name" value="Insect pheromone/odorant-binding proteins"/>
    <property type="match status" value="1"/>
</dbReference>
<dbReference type="RefSeq" id="XP_031786547.1">
    <property type="nucleotide sequence ID" value="XM_031930687.2"/>
</dbReference>
<dbReference type="PANTHER" id="PTHR21066:SF9">
    <property type="entry name" value="ODORANT-BINDING PROTEIN 59A"/>
    <property type="match status" value="1"/>
</dbReference>
<feature type="compositionally biased region" description="Low complexity" evidence="4">
    <location>
        <begin position="101"/>
        <end position="135"/>
    </location>
</feature>
<accession>A0A7M7QJH7</accession>
<dbReference type="OrthoDB" id="8194482at2759"/>
<evidence type="ECO:0000313" key="7">
    <source>
        <dbReference type="Proteomes" id="UP000002358"/>
    </source>
</evidence>
<feature type="compositionally biased region" description="Low complexity" evidence="4">
    <location>
        <begin position="162"/>
        <end position="200"/>
    </location>
</feature>
<evidence type="ECO:0000256" key="5">
    <source>
        <dbReference type="SAM" id="SignalP"/>
    </source>
</evidence>
<evidence type="ECO:0000256" key="4">
    <source>
        <dbReference type="SAM" id="MobiDB-lite"/>
    </source>
</evidence>
<evidence type="ECO:0000256" key="2">
    <source>
        <dbReference type="ARBA" id="ARBA00008098"/>
    </source>
</evidence>
<dbReference type="GO" id="GO:0005576">
    <property type="term" value="C:extracellular region"/>
    <property type="evidence" value="ECO:0007669"/>
    <property type="project" value="UniProtKB-SubCell"/>
</dbReference>
<dbReference type="Pfam" id="PF01395">
    <property type="entry name" value="PBP_GOBP"/>
    <property type="match status" value="1"/>
</dbReference>
<feature type="chain" id="PRO_5029649641" evidence="5">
    <location>
        <begin position="24"/>
        <end position="300"/>
    </location>
</feature>
<keyword evidence="7" id="KW-1185">Reference proteome</keyword>
<evidence type="ECO:0000313" key="6">
    <source>
        <dbReference type="EnsemblMetazoa" id="XP_031786547"/>
    </source>
</evidence>
<keyword evidence="5" id="KW-0732">Signal</keyword>
<sequence>MKKFTLIFVSCYLVFSSMHRVMSLKCRTGNQQSDDQFQKIMQICRRRFLGYDRENSRDFNARDTDSQESSDSDSDEDMFDNKFLTSAGSRYNNGKNGDKMGSGSSSRYDYSRNNSTRQSSSGRNSSNRSSNGNRSYYDNGQINSNRRSMRNSGMNSRGGYGDNNYSNTRYNSNNNNNNNNNNMNRNNMNGNNDGNYNNDGNNEREQACVTQCFFNELNLVDQRGFPERSAVIGIMTQNIQDPELRDFVEESVIECYHYINNNNSGRQEKCQFSQSLLSCLAEKGSEVSEIYLYPYQILIF</sequence>
<dbReference type="Gene3D" id="1.10.238.20">
    <property type="entry name" value="Pheromone/general odorant binding protein domain"/>
    <property type="match status" value="1"/>
</dbReference>
<dbReference type="GeneID" id="100123548"/>
<dbReference type="GO" id="GO:0005549">
    <property type="term" value="F:odorant binding"/>
    <property type="evidence" value="ECO:0007669"/>
    <property type="project" value="InterPro"/>
</dbReference>
<reference evidence="6" key="1">
    <citation type="submission" date="2021-01" db="UniProtKB">
        <authorList>
            <consortium name="EnsemblMetazoa"/>
        </authorList>
    </citation>
    <scope>IDENTIFICATION</scope>
</reference>
<feature type="compositionally biased region" description="Acidic residues" evidence="4">
    <location>
        <begin position="66"/>
        <end position="78"/>
    </location>
</feature>
<dbReference type="InParanoid" id="A0A7M7QJH7"/>
<name>A0A7M7QJH7_NASVI</name>